<evidence type="ECO:0000313" key="2">
    <source>
        <dbReference type="EMBL" id="KAG7194926.1"/>
    </source>
</evidence>
<protein>
    <submittedName>
        <fullName evidence="2">Uncharacterized protein</fullName>
    </submittedName>
</protein>
<dbReference type="InterPro" id="IPR014751">
    <property type="entry name" value="XRCC4-like_C"/>
</dbReference>
<feature type="compositionally biased region" description="Low complexity" evidence="1">
    <location>
        <begin position="347"/>
        <end position="356"/>
    </location>
</feature>
<dbReference type="GeneID" id="66117408"/>
<evidence type="ECO:0000313" key="3">
    <source>
        <dbReference type="Proteomes" id="UP000790833"/>
    </source>
</evidence>
<proteinExistence type="predicted"/>
<feature type="compositionally biased region" description="Basic and acidic residues" evidence="1">
    <location>
        <begin position="462"/>
        <end position="476"/>
    </location>
</feature>
<dbReference type="Gene3D" id="1.20.5.370">
    <property type="match status" value="1"/>
</dbReference>
<dbReference type="Proteomes" id="UP000790833">
    <property type="component" value="Unassembled WGS sequence"/>
</dbReference>
<dbReference type="AlphaFoldDB" id="A0A9P8AJM5"/>
<feature type="compositionally biased region" description="Acidic residues" evidence="1">
    <location>
        <begin position="477"/>
        <end position="486"/>
    </location>
</feature>
<sequence>MILESPPDANDSLTGHIQSFPLIIEDQKTGKDIKKTRVYVNSSHTEDKGLIKGEDDILFPNISIVAICQEGLFMGLLTRNTYLTIRHRQVGVNELSDEQWKDSLLQLFPIEESDLMENGDNQIQIAARYVSLFENYDEELGYNDNSEAYCADHITLQFQTKATIPVTIGELELKRVYDEEEYEADLKGEEDHKDEEDPKDEDSYANYVNVFKWMDLLISHNKQLMEKCNVLIEERSNAENEKEKVFYNYNIAKQEFEEINKDLKNKFYTVLKAKKDRIWALQNALGQPTDTLFQLNEKYYEGGGLVSSKFDKLQKPQEVSQPPALKRQKVSFKSEPADPFQFKPMESSEPSEIAEPPIKKEQKLKQTSFYGRQKSDSELVHSVLGETDNDSDEDDGDAQEEQAEDSNTEYEDEENKSDSINEDEPDIIKSEDIIEDSLESVAQKDADDMVSESGTVYSEEDQGNKDDVDTTTRDDSMDQETDYGSE</sequence>
<dbReference type="EMBL" id="JAHMUF010000005">
    <property type="protein sequence ID" value="KAG7194926.1"/>
    <property type="molecule type" value="Genomic_DNA"/>
</dbReference>
<accession>A0A9P8AJM5</accession>
<keyword evidence="3" id="KW-1185">Reference proteome</keyword>
<dbReference type="OrthoDB" id="4094308at2759"/>
<evidence type="ECO:0000256" key="1">
    <source>
        <dbReference type="SAM" id="MobiDB-lite"/>
    </source>
</evidence>
<name>A0A9P8AJM5_9ASCO</name>
<comment type="caution">
    <text evidence="2">The sequence shown here is derived from an EMBL/GenBank/DDBJ whole genome shotgun (WGS) entry which is preliminary data.</text>
</comment>
<gene>
    <name evidence="2" type="ORF">KQ657_004034</name>
</gene>
<feature type="region of interest" description="Disordered" evidence="1">
    <location>
        <begin position="312"/>
        <end position="486"/>
    </location>
</feature>
<dbReference type="RefSeq" id="XP_043050473.1">
    <property type="nucleotide sequence ID" value="XM_043194722.1"/>
</dbReference>
<feature type="compositionally biased region" description="Acidic residues" evidence="1">
    <location>
        <begin position="387"/>
        <end position="425"/>
    </location>
</feature>
<organism evidence="2 3">
    <name type="scientific">Scheffersomyces spartinae</name>
    <dbReference type="NCBI Taxonomy" id="45513"/>
    <lineage>
        <taxon>Eukaryota</taxon>
        <taxon>Fungi</taxon>
        <taxon>Dikarya</taxon>
        <taxon>Ascomycota</taxon>
        <taxon>Saccharomycotina</taxon>
        <taxon>Pichiomycetes</taxon>
        <taxon>Debaryomycetaceae</taxon>
        <taxon>Scheffersomyces</taxon>
    </lineage>
</organism>
<reference evidence="2" key="1">
    <citation type="submission" date="2021-03" db="EMBL/GenBank/DDBJ databases">
        <authorList>
            <person name="Palmer J.M."/>
        </authorList>
    </citation>
    <scope>NUCLEOTIDE SEQUENCE</scope>
    <source>
        <strain evidence="2">ARV_011</strain>
    </source>
</reference>